<dbReference type="SUPFAM" id="SSF63737">
    <property type="entry name" value="Leukotriene A4 hydrolase N-terminal domain"/>
    <property type="match status" value="1"/>
</dbReference>
<comment type="cofactor">
    <cofactor evidence="2">
        <name>Zn(2+)</name>
        <dbReference type="ChEBI" id="CHEBI:29105"/>
    </cofactor>
</comment>
<dbReference type="Proteomes" id="UP001500954">
    <property type="component" value="Unassembled WGS sequence"/>
</dbReference>
<evidence type="ECO:0000256" key="5">
    <source>
        <dbReference type="ARBA" id="ARBA00015611"/>
    </source>
</evidence>
<evidence type="ECO:0000256" key="4">
    <source>
        <dbReference type="ARBA" id="ARBA00012564"/>
    </source>
</evidence>
<evidence type="ECO:0000259" key="13">
    <source>
        <dbReference type="Pfam" id="PF17900"/>
    </source>
</evidence>
<evidence type="ECO:0000256" key="11">
    <source>
        <dbReference type="ARBA" id="ARBA00023049"/>
    </source>
</evidence>
<dbReference type="PRINTS" id="PR00756">
    <property type="entry name" value="ALADIPTASE"/>
</dbReference>
<comment type="caution">
    <text evidence="14">The sequence shown here is derived from an EMBL/GenBank/DDBJ whole genome shotgun (WGS) entry which is preliminary data.</text>
</comment>
<evidence type="ECO:0000256" key="1">
    <source>
        <dbReference type="ARBA" id="ARBA00000098"/>
    </source>
</evidence>
<dbReference type="SUPFAM" id="SSF55486">
    <property type="entry name" value="Metalloproteases ('zincins'), catalytic domain"/>
    <property type="match status" value="1"/>
</dbReference>
<evidence type="ECO:0000256" key="10">
    <source>
        <dbReference type="ARBA" id="ARBA00022833"/>
    </source>
</evidence>
<dbReference type="PANTHER" id="PTHR11533:SF174">
    <property type="entry name" value="PUROMYCIN-SENSITIVE AMINOPEPTIDASE-RELATED"/>
    <property type="match status" value="1"/>
</dbReference>
<name>A0ABP6X388_9FLAO</name>
<evidence type="ECO:0000256" key="3">
    <source>
        <dbReference type="ARBA" id="ARBA00010136"/>
    </source>
</evidence>
<evidence type="ECO:0000256" key="7">
    <source>
        <dbReference type="ARBA" id="ARBA00022670"/>
    </source>
</evidence>
<dbReference type="Pfam" id="PF01433">
    <property type="entry name" value="Peptidase_M1"/>
    <property type="match status" value="1"/>
</dbReference>
<evidence type="ECO:0000256" key="2">
    <source>
        <dbReference type="ARBA" id="ARBA00001947"/>
    </source>
</evidence>
<keyword evidence="10" id="KW-0862">Zinc</keyword>
<accession>A0ABP6X388</accession>
<dbReference type="Gene3D" id="2.60.40.1730">
    <property type="entry name" value="tricorn interacting facor f3 domain"/>
    <property type="match status" value="1"/>
</dbReference>
<dbReference type="InterPro" id="IPR045357">
    <property type="entry name" value="Aminopeptidase_N-like_N"/>
</dbReference>
<comment type="catalytic activity">
    <reaction evidence="1">
        <text>Release of an N-terminal amino acid, Xaa-|-Yaa- from a peptide, amide or arylamide. Xaa is preferably Ala, but may be most amino acids including Pro (slow action). When a terminal hydrophobic residue is followed by a prolyl residue, the two may be released as an intact Xaa-Pro dipeptide.</text>
        <dbReference type="EC" id="3.4.11.2"/>
    </reaction>
</comment>
<evidence type="ECO:0000256" key="8">
    <source>
        <dbReference type="ARBA" id="ARBA00022723"/>
    </source>
</evidence>
<keyword evidence="9" id="KW-0378">Hydrolase</keyword>
<keyword evidence="11" id="KW-0482">Metalloprotease</keyword>
<dbReference type="InterPro" id="IPR042097">
    <property type="entry name" value="Aminopeptidase_N-like_N_sf"/>
</dbReference>
<protein>
    <recommendedName>
        <fullName evidence="5">Aminopeptidase N</fullName>
        <ecNumber evidence="4">3.4.11.2</ecNumber>
    </recommendedName>
</protein>
<dbReference type="EMBL" id="BAABCY010000022">
    <property type="protein sequence ID" value="GAA3559618.1"/>
    <property type="molecule type" value="Genomic_DNA"/>
</dbReference>
<evidence type="ECO:0000259" key="12">
    <source>
        <dbReference type="Pfam" id="PF01433"/>
    </source>
</evidence>
<organism evidence="14 15">
    <name type="scientific">Snuella lapsa</name>
    <dbReference type="NCBI Taxonomy" id="870481"/>
    <lineage>
        <taxon>Bacteria</taxon>
        <taxon>Pseudomonadati</taxon>
        <taxon>Bacteroidota</taxon>
        <taxon>Flavobacteriia</taxon>
        <taxon>Flavobacteriales</taxon>
        <taxon>Flavobacteriaceae</taxon>
        <taxon>Snuella</taxon>
    </lineage>
</organism>
<dbReference type="Pfam" id="PF17900">
    <property type="entry name" value="Peptidase_M1_N"/>
    <property type="match status" value="1"/>
</dbReference>
<feature type="domain" description="Aminopeptidase N-like N-terminal" evidence="13">
    <location>
        <begin position="17"/>
        <end position="186"/>
    </location>
</feature>
<dbReference type="EC" id="3.4.11.2" evidence="4"/>
<keyword evidence="7" id="KW-0645">Protease</keyword>
<evidence type="ECO:0000313" key="14">
    <source>
        <dbReference type="EMBL" id="GAA3559618.1"/>
    </source>
</evidence>
<evidence type="ECO:0000313" key="15">
    <source>
        <dbReference type="Proteomes" id="UP001500954"/>
    </source>
</evidence>
<dbReference type="InterPro" id="IPR001930">
    <property type="entry name" value="Peptidase_M1"/>
</dbReference>
<evidence type="ECO:0000256" key="6">
    <source>
        <dbReference type="ARBA" id="ARBA00022438"/>
    </source>
</evidence>
<dbReference type="InterPro" id="IPR027268">
    <property type="entry name" value="Peptidase_M4/M1_CTD_sf"/>
</dbReference>
<dbReference type="PANTHER" id="PTHR11533">
    <property type="entry name" value="PROTEASE M1 ZINC METALLOPROTEASE"/>
    <property type="match status" value="1"/>
</dbReference>
<comment type="similarity">
    <text evidence="3">Belongs to the peptidase M1 family.</text>
</comment>
<feature type="domain" description="Peptidase M1 membrane alanine aminopeptidase" evidence="12">
    <location>
        <begin position="225"/>
        <end position="425"/>
    </location>
</feature>
<gene>
    <name evidence="14" type="ORF">GCM10022395_08190</name>
</gene>
<dbReference type="Gene3D" id="1.10.390.10">
    <property type="entry name" value="Neutral Protease Domain 2"/>
    <property type="match status" value="1"/>
</dbReference>
<sequence length="643" mass="74875">MSVAQQIGTVDFKTGTVKVNVMPETKTVSGFVTYDFVMLKDTDSIFIDAVDMRFEQVLLGESKLESYNDGKKLWLKHAFKKDSTYRVSFNYWVVPKKAMYFIGWDLERDGVSNVIKKQVWTQGQGKYTSHWLPSFDDMNEKVVFDLSITFNKDFEVVANGRLINKQFNDTTITWHYDMQEPMSSYLLALAIGRYDKYSEVSKSGIPLTMYYYPEDSLNAKPTYRYTKDMFDFLEAEIGMPYAWQNYKQVPVKDFLYAGMENTSLTIFSDAFMVDSIGFVDKNYVNVNAHELAHQWFGNLVTEVSGTHHWLQEGFATYYALLAERSVFGDNYYYWRLYEYAQELLQQDRSEQGTSLLDPKSSSTTFYKRGAWVLHVLRELVGAEAFKLAVTNYLKVYKFKNVKTSDFIEEVEKVSGKNLEEFVGMWLESLTFPYNDAMESLKKSYFIQEYLMVDCEVLTSKCNDYLSSGISDEAKSKIILQNPAVIKKEDFNNGVKVRQAIAQALSKIPVGFKASYESFLEDNSYITIEVALINLWTNFPKERHRYLDVTKGIIGFKDCNVRVLWLTLALLTEGYKMERKQEYYNALIDYTGPEYGFEIRKHAFQYLKWINACDGNCHENLKQATTHHVWHFSKFAKRLLEKEH</sequence>
<reference evidence="15" key="1">
    <citation type="journal article" date="2019" name="Int. J. Syst. Evol. Microbiol.">
        <title>The Global Catalogue of Microorganisms (GCM) 10K type strain sequencing project: providing services to taxonomists for standard genome sequencing and annotation.</title>
        <authorList>
            <consortium name="The Broad Institute Genomics Platform"/>
            <consortium name="The Broad Institute Genome Sequencing Center for Infectious Disease"/>
            <person name="Wu L."/>
            <person name="Ma J."/>
        </authorList>
    </citation>
    <scope>NUCLEOTIDE SEQUENCE [LARGE SCALE GENOMIC DNA]</scope>
    <source>
        <strain evidence="15">JCM 17111</strain>
    </source>
</reference>
<proteinExistence type="inferred from homology"/>
<dbReference type="InterPro" id="IPR050344">
    <property type="entry name" value="Peptidase_M1_aminopeptidases"/>
</dbReference>
<evidence type="ECO:0000256" key="9">
    <source>
        <dbReference type="ARBA" id="ARBA00022801"/>
    </source>
</evidence>
<dbReference type="CDD" id="cd09603">
    <property type="entry name" value="M1_APN_like"/>
    <property type="match status" value="1"/>
</dbReference>
<keyword evidence="15" id="KW-1185">Reference proteome</keyword>
<keyword evidence="8" id="KW-0479">Metal-binding</keyword>
<dbReference type="InterPro" id="IPR014782">
    <property type="entry name" value="Peptidase_M1_dom"/>
</dbReference>
<keyword evidence="6" id="KW-0031">Aminopeptidase</keyword>